<name>A0ABW4G5K0_9ACTN</name>
<keyword evidence="2" id="KW-0560">Oxidoreductase</keyword>
<sequence>MSEHIRLAVIGCGRISQAAHLPAIAKAENVELTAVCDGSATLADAMASRYGARAFLDVADLLDAPVDAVLIAVPDRFHAQVAEQALRAGKHVIIEKPLAATVAEAEHLRDLADSARLELQVASMKRFDPGVQYAAEAVARIGPLRSVVGWYRVMSRLREPIETTLFPPLIVDPAVRSRELAYKAIHRAEHLLVTHGIHTFDLLRYLAGDYTIHSAILSHGERDYSWHALGRYRAGAALSLEVTASVHAEWSEGFDLYGDAGHVRLRCPFPFTRQPSSVRVFDEPTQTYTEPVFGDTDPYERQIEAFARAILLGTRAEPTAEDGIEALRIVDAIRDAVDQPVTRT</sequence>
<evidence type="ECO:0000259" key="3">
    <source>
        <dbReference type="Pfam" id="PF01408"/>
    </source>
</evidence>
<dbReference type="PANTHER" id="PTHR43708">
    <property type="entry name" value="CONSERVED EXPRESSED OXIDOREDUCTASE (EUROFUNG)"/>
    <property type="match status" value="1"/>
</dbReference>
<dbReference type="InterPro" id="IPR004104">
    <property type="entry name" value="Gfo/Idh/MocA-like_OxRdtase_C"/>
</dbReference>
<dbReference type="EMBL" id="JBHUCM010000012">
    <property type="protein sequence ID" value="MFD1538009.1"/>
    <property type="molecule type" value="Genomic_DNA"/>
</dbReference>
<comment type="caution">
    <text evidence="5">The sequence shown here is derived from an EMBL/GenBank/DDBJ whole genome shotgun (WGS) entry which is preliminary data.</text>
</comment>
<dbReference type="Pfam" id="PF01408">
    <property type="entry name" value="GFO_IDH_MocA"/>
    <property type="match status" value="1"/>
</dbReference>
<keyword evidence="6" id="KW-1185">Reference proteome</keyword>
<feature type="domain" description="Gfo/Idh/MocA-like oxidoreductase C-terminal" evidence="4">
    <location>
        <begin position="192"/>
        <end position="337"/>
    </location>
</feature>
<reference evidence="6" key="1">
    <citation type="journal article" date="2019" name="Int. J. Syst. Evol. Microbiol.">
        <title>The Global Catalogue of Microorganisms (GCM) 10K type strain sequencing project: providing services to taxonomists for standard genome sequencing and annotation.</title>
        <authorList>
            <consortium name="The Broad Institute Genomics Platform"/>
            <consortium name="The Broad Institute Genome Sequencing Center for Infectious Disease"/>
            <person name="Wu L."/>
            <person name="Ma J."/>
        </authorList>
    </citation>
    <scope>NUCLEOTIDE SEQUENCE [LARGE SCALE GENOMIC DNA]</scope>
    <source>
        <strain evidence="6">CGMCC 1.15399</strain>
    </source>
</reference>
<comment type="similarity">
    <text evidence="1">Belongs to the Gfo/Idh/MocA family.</text>
</comment>
<evidence type="ECO:0000313" key="6">
    <source>
        <dbReference type="Proteomes" id="UP001597097"/>
    </source>
</evidence>
<gene>
    <name evidence="5" type="ORF">ACFSJ0_13225</name>
</gene>
<dbReference type="Proteomes" id="UP001597097">
    <property type="component" value="Unassembled WGS sequence"/>
</dbReference>
<dbReference type="PANTHER" id="PTHR43708:SF5">
    <property type="entry name" value="CONSERVED EXPRESSED OXIDOREDUCTASE (EUROFUNG)-RELATED"/>
    <property type="match status" value="1"/>
</dbReference>
<protein>
    <submittedName>
        <fullName evidence="5">Gfo/Idh/MocA family protein</fullName>
    </submittedName>
</protein>
<organism evidence="5 6">
    <name type="scientific">Nonomuraea guangzhouensis</name>
    <dbReference type="NCBI Taxonomy" id="1291555"/>
    <lineage>
        <taxon>Bacteria</taxon>
        <taxon>Bacillati</taxon>
        <taxon>Actinomycetota</taxon>
        <taxon>Actinomycetes</taxon>
        <taxon>Streptosporangiales</taxon>
        <taxon>Streptosporangiaceae</taxon>
        <taxon>Nonomuraea</taxon>
    </lineage>
</organism>
<dbReference type="InterPro" id="IPR051317">
    <property type="entry name" value="Gfo/Idh/MocA_oxidoreduct"/>
</dbReference>
<evidence type="ECO:0000313" key="5">
    <source>
        <dbReference type="EMBL" id="MFD1538009.1"/>
    </source>
</evidence>
<dbReference type="Pfam" id="PF02894">
    <property type="entry name" value="GFO_IDH_MocA_C"/>
    <property type="match status" value="1"/>
</dbReference>
<evidence type="ECO:0000259" key="4">
    <source>
        <dbReference type="Pfam" id="PF02894"/>
    </source>
</evidence>
<proteinExistence type="inferred from homology"/>
<evidence type="ECO:0000256" key="2">
    <source>
        <dbReference type="ARBA" id="ARBA00023002"/>
    </source>
</evidence>
<accession>A0ABW4G5K0</accession>
<dbReference type="RefSeq" id="WP_219531084.1">
    <property type="nucleotide sequence ID" value="NZ_JAHKRM010000010.1"/>
</dbReference>
<dbReference type="InterPro" id="IPR000683">
    <property type="entry name" value="Gfo/Idh/MocA-like_OxRdtase_N"/>
</dbReference>
<evidence type="ECO:0000256" key="1">
    <source>
        <dbReference type="ARBA" id="ARBA00010928"/>
    </source>
</evidence>
<feature type="domain" description="Gfo/Idh/MocA-like oxidoreductase N-terminal" evidence="3">
    <location>
        <begin position="5"/>
        <end position="122"/>
    </location>
</feature>